<keyword evidence="3" id="KW-1185">Reference proteome</keyword>
<reference evidence="3" key="1">
    <citation type="submission" date="2013-09" db="EMBL/GenBank/DDBJ databases">
        <title>Corchorus olitorius genome sequencing.</title>
        <authorList>
            <person name="Alam M."/>
            <person name="Haque M.S."/>
            <person name="Islam M.S."/>
            <person name="Emdad E.M."/>
            <person name="Islam M.M."/>
            <person name="Ahmed B."/>
            <person name="Halim A."/>
            <person name="Hossen Q.M.M."/>
            <person name="Hossain M.Z."/>
            <person name="Ahmed R."/>
            <person name="Khan M.M."/>
            <person name="Islam R."/>
            <person name="Rashid M.M."/>
            <person name="Khan S.A."/>
            <person name="Rahman M.S."/>
            <person name="Alam M."/>
            <person name="Yahiya A.S."/>
            <person name="Khan M.S."/>
            <person name="Azam M.S."/>
            <person name="Haque T."/>
            <person name="Lashkar M.Z.H."/>
            <person name="Akhand A.I."/>
            <person name="Morshed G."/>
            <person name="Roy S."/>
            <person name="Uddin K.S."/>
            <person name="Rabeya T."/>
            <person name="Hossain A.S."/>
            <person name="Chowdhury A."/>
            <person name="Snigdha A.R."/>
            <person name="Mortoza M.S."/>
            <person name="Matin S.A."/>
            <person name="Hoque S.M.E."/>
            <person name="Islam M.K."/>
            <person name="Roy D.K."/>
            <person name="Haider R."/>
            <person name="Moosa M.M."/>
            <person name="Elias S.M."/>
            <person name="Hasan A.M."/>
            <person name="Jahan S."/>
            <person name="Shafiuddin M."/>
            <person name="Mahmood N."/>
            <person name="Shommy N.S."/>
        </authorList>
    </citation>
    <scope>NUCLEOTIDE SEQUENCE [LARGE SCALE GENOMIC DNA]</scope>
    <source>
        <strain evidence="3">cv. O-4</strain>
    </source>
</reference>
<keyword evidence="2" id="KW-0808">Transferase</keyword>
<proteinExistence type="predicted"/>
<comment type="caution">
    <text evidence="2">The sequence shown here is derived from an EMBL/GenBank/DDBJ whole genome shotgun (WGS) entry which is preliminary data.</text>
</comment>
<evidence type="ECO:0000313" key="2">
    <source>
        <dbReference type="EMBL" id="OMO80355.1"/>
    </source>
</evidence>
<evidence type="ECO:0000313" key="3">
    <source>
        <dbReference type="Proteomes" id="UP000187203"/>
    </source>
</evidence>
<dbReference type="EMBL" id="AWUE01018442">
    <property type="protein sequence ID" value="OMO80355.1"/>
    <property type="molecule type" value="Genomic_DNA"/>
</dbReference>
<evidence type="ECO:0000256" key="1">
    <source>
        <dbReference type="SAM" id="MobiDB-lite"/>
    </source>
</evidence>
<organism evidence="2 3">
    <name type="scientific">Corchorus olitorius</name>
    <dbReference type="NCBI Taxonomy" id="93759"/>
    <lineage>
        <taxon>Eukaryota</taxon>
        <taxon>Viridiplantae</taxon>
        <taxon>Streptophyta</taxon>
        <taxon>Embryophyta</taxon>
        <taxon>Tracheophyta</taxon>
        <taxon>Spermatophyta</taxon>
        <taxon>Magnoliopsida</taxon>
        <taxon>eudicotyledons</taxon>
        <taxon>Gunneridae</taxon>
        <taxon>Pentapetalae</taxon>
        <taxon>rosids</taxon>
        <taxon>malvids</taxon>
        <taxon>Malvales</taxon>
        <taxon>Malvaceae</taxon>
        <taxon>Grewioideae</taxon>
        <taxon>Apeibeae</taxon>
        <taxon>Corchorus</taxon>
    </lineage>
</organism>
<keyword evidence="2" id="KW-0418">Kinase</keyword>
<keyword evidence="2" id="KW-0675">Receptor</keyword>
<gene>
    <name evidence="2" type="ORF">COLO4_24123</name>
</gene>
<feature type="compositionally biased region" description="Basic and acidic residues" evidence="1">
    <location>
        <begin position="31"/>
        <end position="44"/>
    </location>
</feature>
<feature type="region of interest" description="Disordered" evidence="1">
    <location>
        <begin position="31"/>
        <end position="99"/>
    </location>
</feature>
<protein>
    <submittedName>
        <fullName evidence="2">Leucine-rich repeat receptor-like serine/threonine-protein kinase</fullName>
    </submittedName>
</protein>
<accession>A0A1R3ICS3</accession>
<dbReference type="AlphaFoldDB" id="A0A1R3ICS3"/>
<dbReference type="GO" id="GO:0016301">
    <property type="term" value="F:kinase activity"/>
    <property type="evidence" value="ECO:0007669"/>
    <property type="project" value="UniProtKB-KW"/>
</dbReference>
<name>A0A1R3ICS3_9ROSI</name>
<sequence length="99" mass="10684">MGGKPRAADGQKDLASEGAGLRVVHGSHAAVQHDEIELTPRKDSVPLQQPGLDDSPLPPHTPRSLVVDRGHFVEQDSQSVEGREVGKGKGKRLKTWFDS</sequence>
<dbReference type="Proteomes" id="UP000187203">
    <property type="component" value="Unassembled WGS sequence"/>
</dbReference>
<feature type="compositionally biased region" description="Basic residues" evidence="1">
    <location>
        <begin position="88"/>
        <end position="99"/>
    </location>
</feature>